<keyword evidence="2" id="KW-0808">Transferase</keyword>
<dbReference type="Pfam" id="PF08990">
    <property type="entry name" value="Docking"/>
    <property type="match status" value="1"/>
</dbReference>
<name>A0A4U0RTI6_9ACTN</name>
<evidence type="ECO:0000313" key="6">
    <source>
        <dbReference type="Proteomes" id="UP000305778"/>
    </source>
</evidence>
<dbReference type="PROSITE" id="PS00606">
    <property type="entry name" value="KS3_1"/>
    <property type="match status" value="1"/>
</dbReference>
<evidence type="ECO:0000259" key="4">
    <source>
        <dbReference type="PROSITE" id="PS52004"/>
    </source>
</evidence>
<dbReference type="AlphaFoldDB" id="A0A4U0RTI6"/>
<organism evidence="5 6">
    <name type="scientific">Actinacidiphila oryziradicis</name>
    <dbReference type="NCBI Taxonomy" id="2571141"/>
    <lineage>
        <taxon>Bacteria</taxon>
        <taxon>Bacillati</taxon>
        <taxon>Actinomycetota</taxon>
        <taxon>Actinomycetes</taxon>
        <taxon>Kitasatosporales</taxon>
        <taxon>Streptomycetaceae</taxon>
        <taxon>Actinacidiphila</taxon>
    </lineage>
</organism>
<dbReference type="InterPro" id="IPR015083">
    <property type="entry name" value="NorB/c/GfsB-D-like_docking"/>
</dbReference>
<evidence type="ECO:0000256" key="1">
    <source>
        <dbReference type="ARBA" id="ARBA00001957"/>
    </source>
</evidence>
<dbReference type="GO" id="GO:0004315">
    <property type="term" value="F:3-oxoacyl-[acyl-carrier-protein] synthase activity"/>
    <property type="evidence" value="ECO:0007669"/>
    <property type="project" value="InterPro"/>
</dbReference>
<dbReference type="InterPro" id="IPR014030">
    <property type="entry name" value="Ketoacyl_synth_N"/>
</dbReference>
<reference evidence="5 6" key="1">
    <citation type="submission" date="2019-04" db="EMBL/GenBank/DDBJ databases">
        <title>Streptomyces oryziradicis sp. nov., a novel actinomycete isolated from rhizosphere soil of rice (Oryza sativa L.).</title>
        <authorList>
            <person name="Li C."/>
        </authorList>
    </citation>
    <scope>NUCLEOTIDE SEQUENCE [LARGE SCALE GENOMIC DNA]</scope>
    <source>
        <strain evidence="5 6">NEAU-C40</strain>
    </source>
</reference>
<feature type="non-terminal residue" evidence="5">
    <location>
        <position position="312"/>
    </location>
</feature>
<dbReference type="GO" id="GO:0004312">
    <property type="term" value="F:fatty acid synthase activity"/>
    <property type="evidence" value="ECO:0007669"/>
    <property type="project" value="TreeGrafter"/>
</dbReference>
<dbReference type="InterPro" id="IPR036299">
    <property type="entry name" value="Polyketide_synth_docking_sf"/>
</dbReference>
<comment type="caution">
    <text evidence="5">The sequence shown here is derived from an EMBL/GenBank/DDBJ whole genome shotgun (WGS) entry which is preliminary data.</text>
</comment>
<dbReference type="CDD" id="cd00833">
    <property type="entry name" value="PKS"/>
    <property type="match status" value="1"/>
</dbReference>
<dbReference type="RefSeq" id="WP_211265763.1">
    <property type="nucleotide sequence ID" value="NZ_SUMC01000107.1"/>
</dbReference>
<dbReference type="EMBL" id="SUMC01000107">
    <property type="protein sequence ID" value="TJZ99419.1"/>
    <property type="molecule type" value="Genomic_DNA"/>
</dbReference>
<evidence type="ECO:0000313" key="5">
    <source>
        <dbReference type="EMBL" id="TJZ99419.1"/>
    </source>
</evidence>
<dbReference type="Proteomes" id="UP000305778">
    <property type="component" value="Unassembled WGS sequence"/>
</dbReference>
<dbReference type="SUPFAM" id="SSF101173">
    <property type="entry name" value="Docking domain B of the erythromycin polyketide synthase (DEBS)"/>
    <property type="match status" value="1"/>
</dbReference>
<sequence length="312" mass="32390">MADEAQLRDYLKRAIADARDARKRLKEVEDQANEPIAIVGMACRYPGGVSSPEDLWQLLVDRRDAISGFPEDRGWDLDALFDADPDQAGKSYASHGGFLQGAGLFDPAFFGISPREAVAMDPQQRVLLEASWEALESAGIDPATLKGTDVGVFAGVSNQGYGFSGGAVPPESEGLASTGSALCVVSGRVSYVFGFEGPAVSLDTGCSSSLVTMHLAGQALRQGECSLALAGGVMVTSTPGSFVAFSRQRGLAADGRCKAFADGADGMGLSEGVGVVALERLSVARERGHRVLAIMRGSAVNQDGASNGLTAP</sequence>
<evidence type="ECO:0000256" key="2">
    <source>
        <dbReference type="ARBA" id="ARBA00022679"/>
    </source>
</evidence>
<feature type="domain" description="Ketosynthase family 3 (KS3)" evidence="4">
    <location>
        <begin position="33"/>
        <end position="312"/>
    </location>
</feature>
<proteinExistence type="predicted"/>
<dbReference type="PROSITE" id="PS52004">
    <property type="entry name" value="KS3_2"/>
    <property type="match status" value="1"/>
</dbReference>
<dbReference type="SMART" id="SM00825">
    <property type="entry name" value="PKS_KS"/>
    <property type="match status" value="1"/>
</dbReference>
<dbReference type="InterPro" id="IPR020841">
    <property type="entry name" value="PKS_Beta-ketoAc_synthase_dom"/>
</dbReference>
<evidence type="ECO:0000256" key="3">
    <source>
        <dbReference type="ARBA" id="ARBA00023268"/>
    </source>
</evidence>
<keyword evidence="3" id="KW-0511">Multifunctional enzyme</keyword>
<protein>
    <submittedName>
        <fullName evidence="5">Beta-ketoacyl synthase</fullName>
    </submittedName>
</protein>
<gene>
    <name evidence="5" type="ORF">FCI23_45865</name>
</gene>
<dbReference type="InterPro" id="IPR016039">
    <property type="entry name" value="Thiolase-like"/>
</dbReference>
<comment type="cofactor">
    <cofactor evidence="1">
        <name>pantetheine 4'-phosphate</name>
        <dbReference type="ChEBI" id="CHEBI:47942"/>
    </cofactor>
</comment>
<dbReference type="Gene3D" id="3.40.47.10">
    <property type="match status" value="1"/>
</dbReference>
<accession>A0A4U0RTI6</accession>
<dbReference type="SUPFAM" id="SSF53901">
    <property type="entry name" value="Thiolase-like"/>
    <property type="match status" value="1"/>
</dbReference>
<dbReference type="InterPro" id="IPR050091">
    <property type="entry name" value="PKS_NRPS_Biosynth_Enz"/>
</dbReference>
<dbReference type="PANTHER" id="PTHR43775">
    <property type="entry name" value="FATTY ACID SYNTHASE"/>
    <property type="match status" value="1"/>
</dbReference>
<dbReference type="Pfam" id="PF00109">
    <property type="entry name" value="ketoacyl-synt"/>
    <property type="match status" value="1"/>
</dbReference>
<dbReference type="GO" id="GO:0006633">
    <property type="term" value="P:fatty acid biosynthetic process"/>
    <property type="evidence" value="ECO:0007669"/>
    <property type="project" value="InterPro"/>
</dbReference>
<dbReference type="InterPro" id="IPR018201">
    <property type="entry name" value="Ketoacyl_synth_AS"/>
</dbReference>
<dbReference type="PANTHER" id="PTHR43775:SF51">
    <property type="entry name" value="INACTIVE PHENOLPHTHIOCEROL SYNTHESIS POLYKETIDE SYNTHASE TYPE I PKS1-RELATED"/>
    <property type="match status" value="1"/>
</dbReference>
<keyword evidence="6" id="KW-1185">Reference proteome</keyword>